<evidence type="ECO:0000256" key="1">
    <source>
        <dbReference type="SAM" id="MobiDB-lite"/>
    </source>
</evidence>
<dbReference type="Proteomes" id="UP000617340">
    <property type="component" value="Unassembled WGS sequence"/>
</dbReference>
<dbReference type="AlphaFoldDB" id="A0A834N0I7"/>
<protein>
    <submittedName>
        <fullName evidence="2">Uncharacterized protein</fullName>
    </submittedName>
</protein>
<gene>
    <name evidence="2" type="ORF">HZH68_011495</name>
</gene>
<keyword evidence="3" id="KW-1185">Reference proteome</keyword>
<dbReference type="EMBL" id="JACSDZ010000011">
    <property type="protein sequence ID" value="KAF7391952.1"/>
    <property type="molecule type" value="Genomic_DNA"/>
</dbReference>
<accession>A0A834N0I7</accession>
<feature type="compositionally biased region" description="Basic and acidic residues" evidence="1">
    <location>
        <begin position="85"/>
        <end position="99"/>
    </location>
</feature>
<organism evidence="2 3">
    <name type="scientific">Vespula germanica</name>
    <name type="common">German yellow jacket</name>
    <name type="synonym">Paravespula germanica</name>
    <dbReference type="NCBI Taxonomy" id="30212"/>
    <lineage>
        <taxon>Eukaryota</taxon>
        <taxon>Metazoa</taxon>
        <taxon>Ecdysozoa</taxon>
        <taxon>Arthropoda</taxon>
        <taxon>Hexapoda</taxon>
        <taxon>Insecta</taxon>
        <taxon>Pterygota</taxon>
        <taxon>Neoptera</taxon>
        <taxon>Endopterygota</taxon>
        <taxon>Hymenoptera</taxon>
        <taxon>Apocrita</taxon>
        <taxon>Aculeata</taxon>
        <taxon>Vespoidea</taxon>
        <taxon>Vespidae</taxon>
        <taxon>Vespinae</taxon>
        <taxon>Vespula</taxon>
    </lineage>
</organism>
<comment type="caution">
    <text evidence="2">The sequence shown here is derived from an EMBL/GenBank/DDBJ whole genome shotgun (WGS) entry which is preliminary data.</text>
</comment>
<sequence>MNEDYVDAEAGVIKSQKQPLLLTPWTNLSSVGYAFRCVVGPRRSSPHTTDNEPFGNQKYSLGKFSFAFILPYTAHQNFGQVSIQPKKDKFPKTKEDPDLKSVYPQSLHENKSLTSKRHSLEWLPVVGGNGMRSG</sequence>
<evidence type="ECO:0000313" key="2">
    <source>
        <dbReference type="EMBL" id="KAF7391952.1"/>
    </source>
</evidence>
<name>A0A834N0I7_VESGE</name>
<proteinExistence type="predicted"/>
<evidence type="ECO:0000313" key="3">
    <source>
        <dbReference type="Proteomes" id="UP000617340"/>
    </source>
</evidence>
<reference evidence="2" key="1">
    <citation type="journal article" date="2020" name="G3 (Bethesda)">
        <title>High-Quality Assemblies for Three Invasive Social Wasps from the &lt;i&gt;Vespula&lt;/i&gt; Genus.</title>
        <authorList>
            <person name="Harrop T.W.R."/>
            <person name="Guhlin J."/>
            <person name="McLaughlin G.M."/>
            <person name="Permina E."/>
            <person name="Stockwell P."/>
            <person name="Gilligan J."/>
            <person name="Le Lec M.F."/>
            <person name="Gruber M.A.M."/>
            <person name="Quinn O."/>
            <person name="Lovegrove M."/>
            <person name="Duncan E.J."/>
            <person name="Remnant E.J."/>
            <person name="Van Eeckhoven J."/>
            <person name="Graham B."/>
            <person name="Knapp R.A."/>
            <person name="Langford K.W."/>
            <person name="Kronenberg Z."/>
            <person name="Press M.O."/>
            <person name="Eacker S.M."/>
            <person name="Wilson-Rankin E.E."/>
            <person name="Purcell J."/>
            <person name="Lester P.J."/>
            <person name="Dearden P.K."/>
        </authorList>
    </citation>
    <scope>NUCLEOTIDE SEQUENCE</scope>
    <source>
        <strain evidence="2">Linc-1</strain>
    </source>
</reference>
<feature type="region of interest" description="Disordered" evidence="1">
    <location>
        <begin position="83"/>
        <end position="112"/>
    </location>
</feature>